<evidence type="ECO:0000256" key="1">
    <source>
        <dbReference type="SAM" id="SignalP"/>
    </source>
</evidence>
<dbReference type="HOGENOM" id="CLU_1380584_0_0_1"/>
<sequence length="198" mass="22534">MNYFSLITYFIFLITYLPSIEVYAQSVATLPMPTNYKALSSAFLNSNNILICAKTPQAAGTNGDFLYSKYQNINQNLSTFQQQIQKKVYDLSQKKSQYFPLSCLFVGQLSDATFFLADQTTYKFYSFSSNQVSLITSYKISSNQGGIAFYKNLNDEQIYLSFNDGSAYFGRANNLYELRYCDQTPVSDIAFVILAFIE</sequence>
<dbReference type="RefSeq" id="XP_001013601.1">
    <property type="nucleotide sequence ID" value="XM_001013601.1"/>
</dbReference>
<feature type="signal peptide" evidence="1">
    <location>
        <begin position="1"/>
        <end position="24"/>
    </location>
</feature>
<keyword evidence="3" id="KW-1185">Reference proteome</keyword>
<dbReference type="Proteomes" id="UP000009168">
    <property type="component" value="Unassembled WGS sequence"/>
</dbReference>
<organism evidence="2 3">
    <name type="scientific">Tetrahymena thermophila (strain SB210)</name>
    <dbReference type="NCBI Taxonomy" id="312017"/>
    <lineage>
        <taxon>Eukaryota</taxon>
        <taxon>Sar</taxon>
        <taxon>Alveolata</taxon>
        <taxon>Ciliophora</taxon>
        <taxon>Intramacronucleata</taxon>
        <taxon>Oligohymenophorea</taxon>
        <taxon>Hymenostomatida</taxon>
        <taxon>Tetrahymenina</taxon>
        <taxon>Tetrahymenidae</taxon>
        <taxon>Tetrahymena</taxon>
    </lineage>
</organism>
<proteinExistence type="predicted"/>
<accession>Q23A07</accession>
<keyword evidence="1" id="KW-0732">Signal</keyword>
<evidence type="ECO:0000313" key="3">
    <source>
        <dbReference type="Proteomes" id="UP000009168"/>
    </source>
</evidence>
<protein>
    <submittedName>
        <fullName evidence="2">Transmembrane protein, putative</fullName>
    </submittedName>
</protein>
<evidence type="ECO:0000313" key="2">
    <source>
        <dbReference type="EMBL" id="EAR93356.1"/>
    </source>
</evidence>
<name>Q23A07_TETTS</name>
<keyword evidence="2" id="KW-0472">Membrane</keyword>
<dbReference type="AlphaFoldDB" id="Q23A07"/>
<dbReference type="KEGG" id="tet:TTHERM_00885690"/>
<dbReference type="InParanoid" id="Q23A07"/>
<feature type="chain" id="PRO_5004201456" evidence="1">
    <location>
        <begin position="25"/>
        <end position="198"/>
    </location>
</feature>
<dbReference type="GeneID" id="7827014"/>
<reference evidence="3" key="1">
    <citation type="journal article" date="2006" name="PLoS Biol.">
        <title>Macronuclear genome sequence of the ciliate Tetrahymena thermophila, a model eukaryote.</title>
        <authorList>
            <person name="Eisen J.A."/>
            <person name="Coyne R.S."/>
            <person name="Wu M."/>
            <person name="Wu D."/>
            <person name="Thiagarajan M."/>
            <person name="Wortman J.R."/>
            <person name="Badger J.H."/>
            <person name="Ren Q."/>
            <person name="Amedeo P."/>
            <person name="Jones K.M."/>
            <person name="Tallon L.J."/>
            <person name="Delcher A.L."/>
            <person name="Salzberg S.L."/>
            <person name="Silva J.C."/>
            <person name="Haas B.J."/>
            <person name="Majoros W.H."/>
            <person name="Farzad M."/>
            <person name="Carlton J.M."/>
            <person name="Smith R.K. Jr."/>
            <person name="Garg J."/>
            <person name="Pearlman R.E."/>
            <person name="Karrer K.M."/>
            <person name="Sun L."/>
            <person name="Manning G."/>
            <person name="Elde N.C."/>
            <person name="Turkewitz A.P."/>
            <person name="Asai D.J."/>
            <person name="Wilkes D.E."/>
            <person name="Wang Y."/>
            <person name="Cai H."/>
            <person name="Collins K."/>
            <person name="Stewart B.A."/>
            <person name="Lee S.R."/>
            <person name="Wilamowska K."/>
            <person name="Weinberg Z."/>
            <person name="Ruzzo W.L."/>
            <person name="Wloga D."/>
            <person name="Gaertig J."/>
            <person name="Frankel J."/>
            <person name="Tsao C.-C."/>
            <person name="Gorovsky M.A."/>
            <person name="Keeling P.J."/>
            <person name="Waller R.F."/>
            <person name="Patron N.J."/>
            <person name="Cherry J.M."/>
            <person name="Stover N.A."/>
            <person name="Krieger C.J."/>
            <person name="del Toro C."/>
            <person name="Ryder H.F."/>
            <person name="Williamson S.C."/>
            <person name="Barbeau R.A."/>
            <person name="Hamilton E.P."/>
            <person name="Orias E."/>
        </authorList>
    </citation>
    <scope>NUCLEOTIDE SEQUENCE [LARGE SCALE GENOMIC DNA]</scope>
    <source>
        <strain evidence="3">SB210</strain>
    </source>
</reference>
<gene>
    <name evidence="2" type="ORF">TTHERM_00885690</name>
</gene>
<dbReference type="EMBL" id="GG662856">
    <property type="protein sequence ID" value="EAR93356.1"/>
    <property type="molecule type" value="Genomic_DNA"/>
</dbReference>
<keyword evidence="2" id="KW-0812">Transmembrane</keyword>